<feature type="compositionally biased region" description="Pro residues" evidence="1">
    <location>
        <begin position="1"/>
        <end position="15"/>
    </location>
</feature>
<dbReference type="Pfam" id="PF11720">
    <property type="entry name" value="Inhibitor_I78"/>
    <property type="match status" value="1"/>
</dbReference>
<dbReference type="Proteomes" id="UP000095349">
    <property type="component" value="Chromosome"/>
</dbReference>
<sequence>MAPIPPTPPAPPSGPGGPGEPEAYVGLDDREAERRARSRGWTTVRALPPGAIITLEYLEGRINFEVRDHVVVRCWVG</sequence>
<evidence type="ECO:0000313" key="3">
    <source>
        <dbReference type="Proteomes" id="UP000095349"/>
    </source>
</evidence>
<keyword evidence="3" id="KW-1185">Reference proteome</keyword>
<dbReference type="OrthoDB" id="3482539at2"/>
<dbReference type="InterPro" id="IPR021719">
    <property type="entry name" value="Prot_inh_I78"/>
</dbReference>
<accession>A0A1D8FYA4</accession>
<dbReference type="KEGG" id="srn:A4G23_00975"/>
<dbReference type="AlphaFoldDB" id="A0A1D8FYA4"/>
<evidence type="ECO:0000313" key="2">
    <source>
        <dbReference type="EMBL" id="AOT58171.1"/>
    </source>
</evidence>
<dbReference type="GeneID" id="91402420"/>
<dbReference type="Gene3D" id="3.30.10.10">
    <property type="entry name" value="Trypsin Inhibitor V, subunit A"/>
    <property type="match status" value="1"/>
</dbReference>
<evidence type="ECO:0000256" key="1">
    <source>
        <dbReference type="SAM" id="MobiDB-lite"/>
    </source>
</evidence>
<reference evidence="2 3" key="1">
    <citation type="submission" date="2016-09" db="EMBL/GenBank/DDBJ databases">
        <title>Streptomyces rubrolavendulae MJM4426 Genome sequencing and assembly.</title>
        <authorList>
            <person name="Kim J.-G."/>
        </authorList>
    </citation>
    <scope>NUCLEOTIDE SEQUENCE [LARGE SCALE GENOMIC DNA]</scope>
    <source>
        <strain evidence="2 3">MJM4426</strain>
    </source>
</reference>
<dbReference type="EMBL" id="CP017316">
    <property type="protein sequence ID" value="AOT58171.1"/>
    <property type="molecule type" value="Genomic_DNA"/>
</dbReference>
<organism evidence="2 3">
    <name type="scientific">Streptomyces rubrolavendulae</name>
    <dbReference type="NCBI Taxonomy" id="285473"/>
    <lineage>
        <taxon>Bacteria</taxon>
        <taxon>Bacillati</taxon>
        <taxon>Actinomycetota</taxon>
        <taxon>Actinomycetes</taxon>
        <taxon>Kitasatosporales</taxon>
        <taxon>Streptomycetaceae</taxon>
        <taxon>Streptomyces</taxon>
    </lineage>
</organism>
<gene>
    <name evidence="2" type="ORF">A4G23_00975</name>
</gene>
<proteinExistence type="predicted"/>
<evidence type="ECO:0008006" key="4">
    <source>
        <dbReference type="Google" id="ProtNLM"/>
    </source>
</evidence>
<name>A0A1D8FYA4_9ACTN</name>
<feature type="region of interest" description="Disordered" evidence="1">
    <location>
        <begin position="1"/>
        <end position="24"/>
    </location>
</feature>
<dbReference type="PATRIC" id="fig|285473.5.peg.1023"/>
<dbReference type="RefSeq" id="WP_031134456.1">
    <property type="nucleotide sequence ID" value="NZ_CP017316.1"/>
</dbReference>
<protein>
    <recommendedName>
        <fullName evidence="4">Peptidase inhibitor I78 family protein</fullName>
    </recommendedName>
</protein>